<reference evidence="2" key="1">
    <citation type="submission" date="2020-12" db="EMBL/GenBank/DDBJ databases">
        <title>Genomic characterization of non-nitrogen-fixing Frankia strains.</title>
        <authorList>
            <person name="Carlos-Shanley C."/>
            <person name="Guerra T."/>
            <person name="Hahn D."/>
        </authorList>
    </citation>
    <scope>NUCLEOTIDE SEQUENCE</scope>
    <source>
        <strain evidence="2">CN6</strain>
    </source>
</reference>
<gene>
    <name evidence="2" type="ORF">I7412_27440</name>
</gene>
<dbReference type="InterPro" id="IPR036388">
    <property type="entry name" value="WH-like_DNA-bd_sf"/>
</dbReference>
<evidence type="ECO:0000313" key="2">
    <source>
        <dbReference type="EMBL" id="MBL7630829.1"/>
    </source>
</evidence>
<feature type="domain" description="HTH marR-type" evidence="1">
    <location>
        <begin position="33"/>
        <end position="169"/>
    </location>
</feature>
<dbReference type="InterPro" id="IPR039422">
    <property type="entry name" value="MarR/SlyA-like"/>
</dbReference>
<dbReference type="Gene3D" id="1.10.10.10">
    <property type="entry name" value="Winged helix-like DNA-binding domain superfamily/Winged helix DNA-binding domain"/>
    <property type="match status" value="1"/>
</dbReference>
<dbReference type="Proteomes" id="UP000604475">
    <property type="component" value="Unassembled WGS sequence"/>
</dbReference>
<proteinExistence type="predicted"/>
<evidence type="ECO:0000259" key="1">
    <source>
        <dbReference type="PROSITE" id="PS50995"/>
    </source>
</evidence>
<dbReference type="InterPro" id="IPR000835">
    <property type="entry name" value="HTH_MarR-typ"/>
</dbReference>
<dbReference type="Pfam" id="PF12802">
    <property type="entry name" value="MarR_2"/>
    <property type="match status" value="1"/>
</dbReference>
<dbReference type="PANTHER" id="PTHR33164:SF104">
    <property type="entry name" value="TRANSCRIPTIONAL REGULATORY PROTEIN"/>
    <property type="match status" value="1"/>
</dbReference>
<dbReference type="GO" id="GO:0003700">
    <property type="term" value="F:DNA-binding transcription factor activity"/>
    <property type="evidence" value="ECO:0007669"/>
    <property type="project" value="InterPro"/>
</dbReference>
<comment type="caution">
    <text evidence="2">The sequence shown here is derived from an EMBL/GenBank/DDBJ whole genome shotgun (WGS) entry which is preliminary data.</text>
</comment>
<dbReference type="SMART" id="SM00347">
    <property type="entry name" value="HTH_MARR"/>
    <property type="match status" value="1"/>
</dbReference>
<sequence>MPNGRAMTATSATTVAAPAREPGWVDEVGLTGGAGLLARLVRLNMLVSAALDGLVEPFGLTVADYLVLGTIRHSPGGQGAPSRLCRLLGRTSGGMTLALDRLAAAGLVSRAPDPTDRRRIIVELTEAGDVLSRRVNDRLHEWEAELALPAAVRDDLHLTLDVLLDAVATPGAGRRP</sequence>
<evidence type="ECO:0000313" key="3">
    <source>
        <dbReference type="Proteomes" id="UP000604475"/>
    </source>
</evidence>
<dbReference type="SUPFAM" id="SSF46785">
    <property type="entry name" value="Winged helix' DNA-binding domain"/>
    <property type="match status" value="1"/>
</dbReference>
<protein>
    <submittedName>
        <fullName evidence="2">MarR family transcriptional regulator</fullName>
    </submittedName>
</protein>
<dbReference type="PANTHER" id="PTHR33164">
    <property type="entry name" value="TRANSCRIPTIONAL REGULATOR, MARR FAMILY"/>
    <property type="match status" value="1"/>
</dbReference>
<dbReference type="PROSITE" id="PS50995">
    <property type="entry name" value="HTH_MARR_2"/>
    <property type="match status" value="1"/>
</dbReference>
<dbReference type="EMBL" id="JAEACQ010000255">
    <property type="protein sequence ID" value="MBL7630829.1"/>
    <property type="molecule type" value="Genomic_DNA"/>
</dbReference>
<dbReference type="RefSeq" id="WP_203000806.1">
    <property type="nucleotide sequence ID" value="NZ_JADWYU010000126.1"/>
</dbReference>
<keyword evidence="3" id="KW-1185">Reference proteome</keyword>
<dbReference type="GO" id="GO:0006950">
    <property type="term" value="P:response to stress"/>
    <property type="evidence" value="ECO:0007669"/>
    <property type="project" value="TreeGrafter"/>
</dbReference>
<dbReference type="AlphaFoldDB" id="A0A937RL43"/>
<organism evidence="2 3">
    <name type="scientific">Frankia nepalensis</name>
    <dbReference type="NCBI Taxonomy" id="1836974"/>
    <lineage>
        <taxon>Bacteria</taxon>
        <taxon>Bacillati</taxon>
        <taxon>Actinomycetota</taxon>
        <taxon>Actinomycetes</taxon>
        <taxon>Frankiales</taxon>
        <taxon>Frankiaceae</taxon>
        <taxon>Frankia</taxon>
    </lineage>
</organism>
<dbReference type="InterPro" id="IPR036390">
    <property type="entry name" value="WH_DNA-bd_sf"/>
</dbReference>
<accession>A0A937RL43</accession>
<name>A0A937RL43_9ACTN</name>